<dbReference type="RefSeq" id="WP_229824547.1">
    <property type="nucleotide sequence ID" value="NZ_BMRC01000015.1"/>
</dbReference>
<dbReference type="Gene3D" id="1.10.357.10">
    <property type="entry name" value="Tetracycline Repressor, domain 2"/>
    <property type="match status" value="1"/>
</dbReference>
<feature type="domain" description="HTH tetR-type" evidence="3">
    <location>
        <begin position="16"/>
        <end position="76"/>
    </location>
</feature>
<keyword evidence="5" id="KW-1185">Reference proteome</keyword>
<name>A0ABV5ISD8_9ACTN</name>
<gene>
    <name evidence="4" type="ORF">ACFFV7_36050</name>
</gene>
<feature type="DNA-binding region" description="H-T-H motif" evidence="2">
    <location>
        <begin position="39"/>
        <end position="58"/>
    </location>
</feature>
<evidence type="ECO:0000259" key="3">
    <source>
        <dbReference type="PROSITE" id="PS50977"/>
    </source>
</evidence>
<keyword evidence="1 2" id="KW-0238">DNA-binding</keyword>
<dbReference type="SUPFAM" id="SSF46689">
    <property type="entry name" value="Homeodomain-like"/>
    <property type="match status" value="1"/>
</dbReference>
<dbReference type="Pfam" id="PF00440">
    <property type="entry name" value="TetR_N"/>
    <property type="match status" value="1"/>
</dbReference>
<reference evidence="4 5" key="1">
    <citation type="submission" date="2024-09" db="EMBL/GenBank/DDBJ databases">
        <authorList>
            <person name="Sun Q."/>
            <person name="Mori K."/>
        </authorList>
    </citation>
    <scope>NUCLEOTIDE SEQUENCE [LARGE SCALE GENOMIC DNA]</scope>
    <source>
        <strain evidence="4 5">CCM 3426</strain>
    </source>
</reference>
<dbReference type="PROSITE" id="PS50977">
    <property type="entry name" value="HTH_TETR_2"/>
    <property type="match status" value="1"/>
</dbReference>
<evidence type="ECO:0000256" key="2">
    <source>
        <dbReference type="PROSITE-ProRule" id="PRU00335"/>
    </source>
</evidence>
<dbReference type="Proteomes" id="UP001589647">
    <property type="component" value="Unassembled WGS sequence"/>
</dbReference>
<protein>
    <submittedName>
        <fullName evidence="4">TetR/AcrR family transcriptional regulator</fullName>
    </submittedName>
</protein>
<dbReference type="EMBL" id="JBHMEI010000039">
    <property type="protein sequence ID" value="MFB9206654.1"/>
    <property type="molecule type" value="Genomic_DNA"/>
</dbReference>
<proteinExistence type="predicted"/>
<evidence type="ECO:0000256" key="1">
    <source>
        <dbReference type="ARBA" id="ARBA00023125"/>
    </source>
</evidence>
<organism evidence="4 5">
    <name type="scientific">Nonomuraea spiralis</name>
    <dbReference type="NCBI Taxonomy" id="46182"/>
    <lineage>
        <taxon>Bacteria</taxon>
        <taxon>Bacillati</taxon>
        <taxon>Actinomycetota</taxon>
        <taxon>Actinomycetes</taxon>
        <taxon>Streptosporangiales</taxon>
        <taxon>Streptosporangiaceae</taxon>
        <taxon>Nonomuraea</taxon>
    </lineage>
</organism>
<evidence type="ECO:0000313" key="5">
    <source>
        <dbReference type="Proteomes" id="UP001589647"/>
    </source>
</evidence>
<dbReference type="PANTHER" id="PTHR30055">
    <property type="entry name" value="HTH-TYPE TRANSCRIPTIONAL REGULATOR RUTR"/>
    <property type="match status" value="1"/>
</dbReference>
<dbReference type="PANTHER" id="PTHR30055:SF226">
    <property type="entry name" value="HTH-TYPE TRANSCRIPTIONAL REGULATOR PKSA"/>
    <property type="match status" value="1"/>
</dbReference>
<dbReference type="InterPro" id="IPR009057">
    <property type="entry name" value="Homeodomain-like_sf"/>
</dbReference>
<comment type="caution">
    <text evidence="4">The sequence shown here is derived from an EMBL/GenBank/DDBJ whole genome shotgun (WGS) entry which is preliminary data.</text>
</comment>
<dbReference type="PRINTS" id="PR00455">
    <property type="entry name" value="HTHTETR"/>
</dbReference>
<dbReference type="InterPro" id="IPR050109">
    <property type="entry name" value="HTH-type_TetR-like_transc_reg"/>
</dbReference>
<accession>A0ABV5ISD8</accession>
<dbReference type="InterPro" id="IPR001647">
    <property type="entry name" value="HTH_TetR"/>
</dbReference>
<evidence type="ECO:0000313" key="4">
    <source>
        <dbReference type="EMBL" id="MFB9206654.1"/>
    </source>
</evidence>
<sequence length="205" mass="22135">METIMPPTKKARADATRNRAAILAAATSLFAREDISTVSVQDIAQAAGVSKAAIFRHFRDRSGLIQEILEPRAAQLREAVESGPPPLGPGAPPAEALATYVEALLDFVWRNRALIRAFEYLGPDAYYANDASRFWIAELTRRLAATAPYIDAEYLAYAVFTALRADVIDHLLTVPGMTPERIRTGIHTLATDVAGHVRGAPGPAG</sequence>